<evidence type="ECO:0000256" key="1">
    <source>
        <dbReference type="SAM" id="MobiDB-lite"/>
    </source>
</evidence>
<dbReference type="InterPro" id="IPR036610">
    <property type="entry name" value="PEBP-like_sf"/>
</dbReference>
<dbReference type="CDD" id="cd00865">
    <property type="entry name" value="PEBP_bact_arch"/>
    <property type="match status" value="1"/>
</dbReference>
<accession>A0A8J7YLK1</accession>
<proteinExistence type="predicted"/>
<dbReference type="Proteomes" id="UP000783863">
    <property type="component" value="Unassembled WGS sequence"/>
</dbReference>
<evidence type="ECO:0000313" key="3">
    <source>
        <dbReference type="Proteomes" id="UP000783863"/>
    </source>
</evidence>
<dbReference type="PROSITE" id="PS51257">
    <property type="entry name" value="PROKAR_LIPOPROTEIN"/>
    <property type="match status" value="1"/>
</dbReference>
<evidence type="ECO:0000313" key="2">
    <source>
        <dbReference type="EMBL" id="MBX0305566.1"/>
    </source>
</evidence>
<dbReference type="PANTHER" id="PTHR30289">
    <property type="entry name" value="UNCHARACTERIZED PROTEIN YBCL-RELATED"/>
    <property type="match status" value="1"/>
</dbReference>
<reference evidence="2" key="1">
    <citation type="submission" date="2021-06" db="EMBL/GenBank/DDBJ databases">
        <title>Halomicroarcula sp. F24A a new haloarchaeum isolated from saline soil.</title>
        <authorList>
            <person name="Duran-Viseras A."/>
            <person name="Sanchez-Porro C."/>
            <person name="Ventosa A."/>
        </authorList>
    </citation>
    <scope>NUCLEOTIDE SEQUENCE</scope>
    <source>
        <strain evidence="2">F24A</strain>
    </source>
</reference>
<protein>
    <submittedName>
        <fullName evidence="2">YbhB/YbcL family Raf kinase inhibitor-like protein</fullName>
    </submittedName>
</protein>
<comment type="caution">
    <text evidence="2">The sequence shown here is derived from an EMBL/GenBank/DDBJ whole genome shotgun (WGS) entry which is preliminary data.</text>
</comment>
<dbReference type="RefSeq" id="WP_220589786.1">
    <property type="nucleotide sequence ID" value="NZ_RKLS01000005.1"/>
</dbReference>
<keyword evidence="3" id="KW-1185">Reference proteome</keyword>
<feature type="region of interest" description="Disordered" evidence="1">
    <location>
        <begin position="35"/>
        <end position="69"/>
    </location>
</feature>
<dbReference type="AlphaFoldDB" id="A0A8J7YLK1"/>
<dbReference type="Gene3D" id="3.90.280.10">
    <property type="entry name" value="PEBP-like"/>
    <property type="match status" value="1"/>
</dbReference>
<sequence>MKLTRRRLIQTASASITGLIAGCASRTTDTQRSFNISSPAMENGGTLPARYTCDGAGESPPFEIRNHPDPTAALAITGEYDRGPINEPVFWSIWNIPPERTTIPAGIPRTPTVETLGGAPQGRQRGGEVGYKAPCPPPGQPYEHRFQLYALGEILDIEAGTKHDDAVEAIGSSVLASARLTVTLQRSERTSERTTQPME</sequence>
<feature type="region of interest" description="Disordered" evidence="1">
    <location>
        <begin position="103"/>
        <end position="127"/>
    </location>
</feature>
<dbReference type="PANTHER" id="PTHR30289:SF1">
    <property type="entry name" value="PEBP (PHOSPHATIDYLETHANOLAMINE-BINDING PROTEIN) FAMILY PROTEIN"/>
    <property type="match status" value="1"/>
</dbReference>
<dbReference type="InterPro" id="IPR008914">
    <property type="entry name" value="PEBP"/>
</dbReference>
<gene>
    <name evidence="2" type="ORF">EGD98_18135</name>
</gene>
<dbReference type="SUPFAM" id="SSF49777">
    <property type="entry name" value="PEBP-like"/>
    <property type="match status" value="1"/>
</dbReference>
<dbReference type="EMBL" id="RKLQ01000004">
    <property type="protein sequence ID" value="MBX0305566.1"/>
    <property type="molecule type" value="Genomic_DNA"/>
</dbReference>
<organism evidence="2 3">
    <name type="scientific">Haloarcula salinisoli</name>
    <dbReference type="NCBI Taxonomy" id="2487746"/>
    <lineage>
        <taxon>Archaea</taxon>
        <taxon>Methanobacteriati</taxon>
        <taxon>Methanobacteriota</taxon>
        <taxon>Stenosarchaea group</taxon>
        <taxon>Halobacteria</taxon>
        <taxon>Halobacteriales</taxon>
        <taxon>Haloarculaceae</taxon>
        <taxon>Haloarcula</taxon>
    </lineage>
</organism>
<dbReference type="InterPro" id="IPR005247">
    <property type="entry name" value="YbhB_YbcL/LppC-like"/>
</dbReference>
<dbReference type="Pfam" id="PF01161">
    <property type="entry name" value="PBP"/>
    <property type="match status" value="1"/>
</dbReference>
<name>A0A8J7YLK1_9EURY</name>